<evidence type="ECO:0000256" key="4">
    <source>
        <dbReference type="ARBA" id="ARBA00022989"/>
    </source>
</evidence>
<dbReference type="EMBL" id="AP021906">
    <property type="protein sequence ID" value="BBP92730.1"/>
    <property type="molecule type" value="Genomic_DNA"/>
</dbReference>
<dbReference type="PANTHER" id="PTHR22550">
    <property type="entry name" value="SPORE GERMINATION PROTEIN"/>
    <property type="match status" value="1"/>
</dbReference>
<feature type="transmembrane region" description="Helical" evidence="6">
    <location>
        <begin position="12"/>
        <end position="32"/>
    </location>
</feature>
<dbReference type="AlphaFoldDB" id="A0A5S9MGW5"/>
<organism evidence="7 8">
    <name type="scientific">Bacillus safensis</name>
    <dbReference type="NCBI Taxonomy" id="561879"/>
    <lineage>
        <taxon>Bacteria</taxon>
        <taxon>Bacillati</taxon>
        <taxon>Bacillota</taxon>
        <taxon>Bacilli</taxon>
        <taxon>Bacillales</taxon>
        <taxon>Bacillaceae</taxon>
        <taxon>Bacillus</taxon>
    </lineage>
</organism>
<dbReference type="Pfam" id="PF03323">
    <property type="entry name" value="GerA"/>
    <property type="match status" value="1"/>
</dbReference>
<dbReference type="InterPro" id="IPR004995">
    <property type="entry name" value="Spore_Ger"/>
</dbReference>
<dbReference type="GO" id="GO:0009847">
    <property type="term" value="P:spore germination"/>
    <property type="evidence" value="ECO:0007669"/>
    <property type="project" value="InterPro"/>
</dbReference>
<dbReference type="PANTHER" id="PTHR22550:SF5">
    <property type="entry name" value="LEUCINE ZIPPER PROTEIN 4"/>
    <property type="match status" value="1"/>
</dbReference>
<evidence type="ECO:0000256" key="2">
    <source>
        <dbReference type="ARBA" id="ARBA00005278"/>
    </source>
</evidence>
<keyword evidence="3 6" id="KW-0812">Transmembrane</keyword>
<name>A0A5S9MGW5_BACIA</name>
<reference evidence="7 8" key="1">
    <citation type="submission" date="2019-12" db="EMBL/GenBank/DDBJ databases">
        <title>Full genome sequence of a Bacillus safensis strain isolated from commercially available natto in Indonesia.</title>
        <authorList>
            <person name="Yoshida M."/>
            <person name="Uomi M."/>
            <person name="Waturangi D."/>
            <person name="Ekaputri J.J."/>
            <person name="Setiamarga D.H.E."/>
        </authorList>
    </citation>
    <scope>NUCLEOTIDE SEQUENCE [LARGE SCALE GENOMIC DNA]</scope>
    <source>
        <strain evidence="7 8">IDN1</strain>
    </source>
</reference>
<feature type="transmembrane region" description="Helical" evidence="6">
    <location>
        <begin position="102"/>
        <end position="121"/>
    </location>
</feature>
<keyword evidence="4 6" id="KW-1133">Transmembrane helix</keyword>
<keyword evidence="5 6" id="KW-0472">Membrane</keyword>
<dbReference type="GO" id="GO:0016020">
    <property type="term" value="C:membrane"/>
    <property type="evidence" value="ECO:0007669"/>
    <property type="project" value="UniProtKB-SubCell"/>
</dbReference>
<evidence type="ECO:0000256" key="6">
    <source>
        <dbReference type="SAM" id="Phobius"/>
    </source>
</evidence>
<evidence type="ECO:0000256" key="3">
    <source>
        <dbReference type="ARBA" id="ARBA00022692"/>
    </source>
</evidence>
<comment type="similarity">
    <text evidence="2">Belongs to the GerABKA family.</text>
</comment>
<accession>A0A5S9MGW5</accession>
<comment type="subcellular location">
    <subcellularLocation>
        <location evidence="1">Membrane</location>
        <topology evidence="1">Multi-pass membrane protein</topology>
    </subcellularLocation>
</comment>
<evidence type="ECO:0000313" key="7">
    <source>
        <dbReference type="EMBL" id="BBP92730.1"/>
    </source>
</evidence>
<evidence type="ECO:0000256" key="1">
    <source>
        <dbReference type="ARBA" id="ARBA00004141"/>
    </source>
</evidence>
<evidence type="ECO:0000256" key="5">
    <source>
        <dbReference type="ARBA" id="ARBA00023136"/>
    </source>
</evidence>
<proteinExistence type="inferred from homology"/>
<evidence type="ECO:0000313" key="8">
    <source>
        <dbReference type="Proteomes" id="UP000464658"/>
    </source>
</evidence>
<dbReference type="Proteomes" id="UP000464658">
    <property type="component" value="Chromosome"/>
</dbReference>
<gene>
    <name evidence="7" type="ORF">BsIDN1_63480</name>
</gene>
<sequence length="167" mass="18552">MDKRDSFTFTSLYCRAAHDFFLPGLYIALVSYHPGLLPTRMALTIAGSRQNVPFPPVVEAILMSFTIELLREAGLRLPRAIGQTIGLIGGVIIGQAAVQANIVSALMVIIVSLTALADFTAPSYDFSFPLRILRFMAILVQRVWVIRLNHVLFICTLPPDAVKDFWF</sequence>
<protein>
    <submittedName>
        <fullName evidence="7">Uncharacterized protein</fullName>
    </submittedName>
</protein>
<dbReference type="InterPro" id="IPR050768">
    <property type="entry name" value="UPF0353/GerABKA_families"/>
</dbReference>